<accession>A0A9X6LMD3</accession>
<evidence type="ECO:0000313" key="3">
    <source>
        <dbReference type="Proteomes" id="UP000195120"/>
    </source>
</evidence>
<evidence type="ECO:0000256" key="1">
    <source>
        <dbReference type="SAM" id="Coils"/>
    </source>
</evidence>
<dbReference type="EMBL" id="MOOP01000074">
    <property type="protein sequence ID" value="OUB49596.1"/>
    <property type="molecule type" value="Genomic_DNA"/>
</dbReference>
<dbReference type="Proteomes" id="UP000195120">
    <property type="component" value="Unassembled WGS sequence"/>
</dbReference>
<dbReference type="AlphaFoldDB" id="A0A9X6LMD3"/>
<reference evidence="2 3" key="1">
    <citation type="submission" date="2016-10" db="EMBL/GenBank/DDBJ databases">
        <title>Comparative genomics of Bacillus thuringiensis reveals a path to pathogens against multiple invertebrate hosts.</title>
        <authorList>
            <person name="Zheng J."/>
            <person name="Gao Q."/>
            <person name="Liu H."/>
            <person name="Peng D."/>
            <person name="Ruan L."/>
            <person name="Sun M."/>
        </authorList>
    </citation>
    <scope>NUCLEOTIDE SEQUENCE [LARGE SCALE GENOMIC DNA]</scope>
    <source>
        <strain evidence="2">BGSC 4BW1</strain>
    </source>
</reference>
<dbReference type="RefSeq" id="WP_086401251.1">
    <property type="nucleotide sequence ID" value="NZ_MOOP01000074.1"/>
</dbReference>
<organism evidence="2 3">
    <name type="scientific">Bacillus thuringiensis serovar iberica</name>
    <dbReference type="NCBI Taxonomy" id="180866"/>
    <lineage>
        <taxon>Bacteria</taxon>
        <taxon>Bacillati</taxon>
        <taxon>Bacillota</taxon>
        <taxon>Bacilli</taxon>
        <taxon>Bacillales</taxon>
        <taxon>Bacillaceae</taxon>
        <taxon>Bacillus</taxon>
        <taxon>Bacillus cereus group</taxon>
    </lineage>
</organism>
<protein>
    <submittedName>
        <fullName evidence="2">Uncharacterized protein</fullName>
    </submittedName>
</protein>
<keyword evidence="1" id="KW-0175">Coiled coil</keyword>
<gene>
    <name evidence="2" type="ORF">BK741_11955</name>
</gene>
<name>A0A9X6LMD3_BACTU</name>
<evidence type="ECO:0000313" key="2">
    <source>
        <dbReference type="EMBL" id="OUB49596.1"/>
    </source>
</evidence>
<comment type="caution">
    <text evidence="2">The sequence shown here is derived from an EMBL/GenBank/DDBJ whole genome shotgun (WGS) entry which is preliminary data.</text>
</comment>
<sequence length="102" mass="11461">MARDHFTSLRLETAARKVLGLDGRGHIGGIIDADFIDAGDAYMVLAMSLTPYYIQGSQEAKNLINEFLEKYNALREVNEEYNQLVQEASSELVALVEKIRKL</sequence>
<feature type="coiled-coil region" evidence="1">
    <location>
        <begin position="57"/>
        <end position="98"/>
    </location>
</feature>
<proteinExistence type="predicted"/>